<keyword evidence="3" id="KW-1185">Reference proteome</keyword>
<organism evidence="2 3">
    <name type="scientific">Tanacetum coccineum</name>
    <dbReference type="NCBI Taxonomy" id="301880"/>
    <lineage>
        <taxon>Eukaryota</taxon>
        <taxon>Viridiplantae</taxon>
        <taxon>Streptophyta</taxon>
        <taxon>Embryophyta</taxon>
        <taxon>Tracheophyta</taxon>
        <taxon>Spermatophyta</taxon>
        <taxon>Magnoliopsida</taxon>
        <taxon>eudicotyledons</taxon>
        <taxon>Gunneridae</taxon>
        <taxon>Pentapetalae</taxon>
        <taxon>asterids</taxon>
        <taxon>campanulids</taxon>
        <taxon>Asterales</taxon>
        <taxon>Asteraceae</taxon>
        <taxon>Asteroideae</taxon>
        <taxon>Anthemideae</taxon>
        <taxon>Anthemidinae</taxon>
        <taxon>Tanacetum</taxon>
    </lineage>
</organism>
<evidence type="ECO:0000313" key="3">
    <source>
        <dbReference type="Proteomes" id="UP001151760"/>
    </source>
</evidence>
<proteinExistence type="predicted"/>
<keyword evidence="2" id="KW-0808">Transferase</keyword>
<feature type="region of interest" description="Disordered" evidence="1">
    <location>
        <begin position="179"/>
        <end position="200"/>
    </location>
</feature>
<gene>
    <name evidence="2" type="ORF">Tco_1030341</name>
</gene>
<comment type="caution">
    <text evidence="2">The sequence shown here is derived from an EMBL/GenBank/DDBJ whole genome shotgun (WGS) entry which is preliminary data.</text>
</comment>
<dbReference type="Proteomes" id="UP001151760">
    <property type="component" value="Unassembled WGS sequence"/>
</dbReference>
<reference evidence="2" key="1">
    <citation type="journal article" date="2022" name="Int. J. Mol. Sci.">
        <title>Draft Genome of Tanacetum Coccineum: Genomic Comparison of Closely Related Tanacetum-Family Plants.</title>
        <authorList>
            <person name="Yamashiro T."/>
            <person name="Shiraishi A."/>
            <person name="Nakayama K."/>
            <person name="Satake H."/>
        </authorList>
    </citation>
    <scope>NUCLEOTIDE SEQUENCE</scope>
</reference>
<protein>
    <submittedName>
        <fullName evidence="2">RNA-directed DNA polymerase, eukaryota</fullName>
    </submittedName>
</protein>
<reference evidence="2" key="2">
    <citation type="submission" date="2022-01" db="EMBL/GenBank/DDBJ databases">
        <authorList>
            <person name="Yamashiro T."/>
            <person name="Shiraishi A."/>
            <person name="Satake H."/>
            <person name="Nakayama K."/>
        </authorList>
    </citation>
    <scope>NUCLEOTIDE SEQUENCE</scope>
</reference>
<accession>A0ABQ5G7D2</accession>
<name>A0ABQ5G7D2_9ASTR</name>
<evidence type="ECO:0000256" key="1">
    <source>
        <dbReference type="SAM" id="MobiDB-lite"/>
    </source>
</evidence>
<evidence type="ECO:0000313" key="2">
    <source>
        <dbReference type="EMBL" id="GJT71055.1"/>
    </source>
</evidence>
<dbReference type="EMBL" id="BQNB010018136">
    <property type="protein sequence ID" value="GJT71055.1"/>
    <property type="molecule type" value="Genomic_DNA"/>
</dbReference>
<keyword evidence="2" id="KW-0548">Nucleotidyltransferase</keyword>
<keyword evidence="2" id="KW-0695">RNA-directed DNA polymerase</keyword>
<sequence>MESIRSRFFNGIYVNEKKSSWFSWNKVLAFKDKCGLGVSSFYAMNRALIGGVEFDQFCALSIVLNGLQLPNMKDRWFWSLSGTSEFTAASARQFIDDHLLPEVSSKFSWRKIVPIKVNILAWKIKLNFLPSRLNLSRRGLDIPIIMCPICENSSSNVPSCMRNGKLGFRALTFLPNEDGEHAYEEDEPTTSKKPRIEEEGTSKVFQRGCSSKGLMKCTLPSRLGFYVVDMFDPEKMKRMEKAA</sequence>
<dbReference type="GO" id="GO:0003964">
    <property type="term" value="F:RNA-directed DNA polymerase activity"/>
    <property type="evidence" value="ECO:0007669"/>
    <property type="project" value="UniProtKB-KW"/>
</dbReference>